<dbReference type="EMBL" id="JAHMHQ010000015">
    <property type="protein sequence ID" value="KAK1634506.1"/>
    <property type="molecule type" value="Genomic_DNA"/>
</dbReference>
<dbReference type="AlphaFoldDB" id="A0AAI9ZMP6"/>
<comment type="caution">
    <text evidence="4">The sequence shown here is derived from an EMBL/GenBank/DDBJ whole genome shotgun (WGS) entry which is preliminary data.</text>
</comment>
<keyword evidence="2" id="KW-0472">Membrane</keyword>
<name>A0AAI9ZMP6_9PEZI</name>
<feature type="signal peptide" evidence="3">
    <location>
        <begin position="1"/>
        <end position="27"/>
    </location>
</feature>
<feature type="transmembrane region" description="Helical" evidence="2">
    <location>
        <begin position="175"/>
        <end position="198"/>
    </location>
</feature>
<proteinExistence type="predicted"/>
<keyword evidence="3" id="KW-0732">Signal</keyword>
<evidence type="ECO:0000256" key="1">
    <source>
        <dbReference type="SAM" id="MobiDB-lite"/>
    </source>
</evidence>
<feature type="chain" id="PRO_5042480862" description="Extracellular membrane protein CFEM domain-containing protein" evidence="3">
    <location>
        <begin position="28"/>
        <end position="273"/>
    </location>
</feature>
<keyword evidence="2" id="KW-0812">Transmembrane</keyword>
<gene>
    <name evidence="4" type="ORF">BDP81DRAFT_60223</name>
</gene>
<evidence type="ECO:0000313" key="4">
    <source>
        <dbReference type="EMBL" id="KAK1634506.1"/>
    </source>
</evidence>
<keyword evidence="5" id="KW-1185">Reference proteome</keyword>
<sequence length="273" mass="28695">MQAFLEPYSYLICSLLLLLSNLRQAHATYYLNQANGYDSLPSCAEPPISSIVRDMVAGCGDGGRTTSYSCFCTASSDRFREIIATSVAKNCGRSGAEVESATSVFDAYCQMEKTDKVTTSAIEVTSASATATASAADTVSASPVSSGSLTSIASPTSSSSPAFPSSGSSGISTGAIVAVSACTSLVAIALCAAAFFLWRRRQQKSLRAGRDAQGHVYEVKSQGDNPPGELDGSREVSHGAGEYYAKPELEARSTVREMHVEPKTRRHGLAELQ</sequence>
<evidence type="ECO:0000256" key="2">
    <source>
        <dbReference type="SAM" id="Phobius"/>
    </source>
</evidence>
<protein>
    <recommendedName>
        <fullName evidence="6">Extracellular membrane protein CFEM domain-containing protein</fullName>
    </recommendedName>
</protein>
<dbReference type="GeneID" id="85480900"/>
<feature type="region of interest" description="Disordered" evidence="1">
    <location>
        <begin position="217"/>
        <end position="273"/>
    </location>
</feature>
<reference evidence="4" key="1">
    <citation type="submission" date="2021-06" db="EMBL/GenBank/DDBJ databases">
        <title>Comparative genomics, transcriptomics and evolutionary studies reveal genomic signatures of adaptation to plant cell wall in hemibiotrophic fungi.</title>
        <authorList>
            <consortium name="DOE Joint Genome Institute"/>
            <person name="Baroncelli R."/>
            <person name="Diaz J.F."/>
            <person name="Benocci T."/>
            <person name="Peng M."/>
            <person name="Battaglia E."/>
            <person name="Haridas S."/>
            <person name="Andreopoulos W."/>
            <person name="Labutti K."/>
            <person name="Pangilinan J."/>
            <person name="Floch G.L."/>
            <person name="Makela M.R."/>
            <person name="Henrissat B."/>
            <person name="Grigoriev I.V."/>
            <person name="Crouch J.A."/>
            <person name="De Vries R.P."/>
            <person name="Sukno S.A."/>
            <person name="Thon M.R."/>
        </authorList>
    </citation>
    <scope>NUCLEOTIDE SEQUENCE</scope>
    <source>
        <strain evidence="4">CBS 102054</strain>
    </source>
</reference>
<evidence type="ECO:0000256" key="3">
    <source>
        <dbReference type="SAM" id="SignalP"/>
    </source>
</evidence>
<evidence type="ECO:0008006" key="6">
    <source>
        <dbReference type="Google" id="ProtNLM"/>
    </source>
</evidence>
<evidence type="ECO:0000313" key="5">
    <source>
        <dbReference type="Proteomes" id="UP001243989"/>
    </source>
</evidence>
<dbReference type="Proteomes" id="UP001243989">
    <property type="component" value="Unassembled WGS sequence"/>
</dbReference>
<keyword evidence="2" id="KW-1133">Transmembrane helix</keyword>
<feature type="compositionally biased region" description="Basic and acidic residues" evidence="1">
    <location>
        <begin position="245"/>
        <end position="263"/>
    </location>
</feature>
<dbReference type="RefSeq" id="XP_060443113.1">
    <property type="nucleotide sequence ID" value="XM_060596038.1"/>
</dbReference>
<accession>A0AAI9ZMP6</accession>
<organism evidence="4 5">
    <name type="scientific">Colletotrichum phormii</name>
    <dbReference type="NCBI Taxonomy" id="359342"/>
    <lineage>
        <taxon>Eukaryota</taxon>
        <taxon>Fungi</taxon>
        <taxon>Dikarya</taxon>
        <taxon>Ascomycota</taxon>
        <taxon>Pezizomycotina</taxon>
        <taxon>Sordariomycetes</taxon>
        <taxon>Hypocreomycetidae</taxon>
        <taxon>Glomerellales</taxon>
        <taxon>Glomerellaceae</taxon>
        <taxon>Colletotrichum</taxon>
        <taxon>Colletotrichum acutatum species complex</taxon>
    </lineage>
</organism>